<sequence length="220" mass="26147">MNSKKIATKYISKKIKNTESIFKDSEIFESILYWSRDVAREYFATQSGKYFLVHYIDDVGSIVDEYLTNRATKMYVKAFKSRNKLFENLYSSEKTISWLIDRWINTFVNITSNEKYKDFVDITKIKMNFCEDRYASELNIDDILELERVNKFSKKEKIKFLKEVWKDAIYDDFDEEDMKYLCNKVDLTIDDVFENKGDLCKLNLKKEQVLNGGSQLAIVF</sequence>
<name>A0A2U2BZ78_9BACT</name>
<evidence type="ECO:0000313" key="1">
    <source>
        <dbReference type="EMBL" id="PWE20367.1"/>
    </source>
</evidence>
<proteinExistence type="predicted"/>
<dbReference type="Proteomes" id="UP000245014">
    <property type="component" value="Unassembled WGS sequence"/>
</dbReference>
<dbReference type="AlphaFoldDB" id="A0A2U2BZ78"/>
<organism evidence="1 2">
    <name type="scientific">Aliarcobacter skirrowii</name>
    <dbReference type="NCBI Taxonomy" id="28200"/>
    <lineage>
        <taxon>Bacteria</taxon>
        <taxon>Pseudomonadati</taxon>
        <taxon>Campylobacterota</taxon>
        <taxon>Epsilonproteobacteria</taxon>
        <taxon>Campylobacterales</taxon>
        <taxon>Arcobacteraceae</taxon>
        <taxon>Aliarcobacter</taxon>
    </lineage>
</organism>
<accession>A0A2U2BZ78</accession>
<gene>
    <name evidence="1" type="ORF">DF188_07815</name>
</gene>
<evidence type="ECO:0000313" key="2">
    <source>
        <dbReference type="Proteomes" id="UP000245014"/>
    </source>
</evidence>
<reference evidence="1 2" key="1">
    <citation type="submission" date="2018-05" db="EMBL/GenBank/DDBJ databases">
        <title>Antimicrobial susceptibility testing and genomic analysis of Arcobacter skirrowii strains and one Arcobacter butzleri isolated from German poultry farms.</title>
        <authorList>
            <person name="Haenel I."/>
            <person name="Hotzel H."/>
            <person name="Tomaso H."/>
            <person name="Busch A."/>
        </authorList>
    </citation>
    <scope>NUCLEOTIDE SEQUENCE [LARGE SCALE GENOMIC DNA]</scope>
    <source>
        <strain evidence="2">v</strain>
    </source>
</reference>
<protein>
    <submittedName>
        <fullName evidence="1">Uncharacterized protein</fullName>
    </submittedName>
</protein>
<dbReference type="EMBL" id="QEYI01000007">
    <property type="protein sequence ID" value="PWE20367.1"/>
    <property type="molecule type" value="Genomic_DNA"/>
</dbReference>
<comment type="caution">
    <text evidence="1">The sequence shown here is derived from an EMBL/GenBank/DDBJ whole genome shotgun (WGS) entry which is preliminary data.</text>
</comment>